<keyword evidence="1" id="KW-0472">Membrane</keyword>
<gene>
    <name evidence="2" type="ORF">ASJ35_08090</name>
</gene>
<feature type="transmembrane region" description="Helical" evidence="1">
    <location>
        <begin position="12"/>
        <end position="29"/>
    </location>
</feature>
<sequence>MELMDGVMEYIRPELLVLVAVLYIVGKALKASQDVKDKHIPLILGGAGVFLAMLWVVATGSFDGVQSIALGLFTGIVQGVLVAGCSVYANQLVKQAGRAD</sequence>
<proteinExistence type="predicted"/>
<evidence type="ECO:0000313" key="3">
    <source>
        <dbReference type="Proteomes" id="UP000053433"/>
    </source>
</evidence>
<feature type="transmembrane region" description="Helical" evidence="1">
    <location>
        <begin position="68"/>
        <end position="89"/>
    </location>
</feature>
<organism evidence="2 3">
    <name type="scientific">Ruthenibacterium lactatiformans</name>
    <dbReference type="NCBI Taxonomy" id="1550024"/>
    <lineage>
        <taxon>Bacteria</taxon>
        <taxon>Bacillati</taxon>
        <taxon>Bacillota</taxon>
        <taxon>Clostridia</taxon>
        <taxon>Eubacteriales</taxon>
        <taxon>Oscillospiraceae</taxon>
        <taxon>Ruthenibacterium</taxon>
    </lineage>
</organism>
<dbReference type="RefSeq" id="WP_009321967.1">
    <property type="nucleotide sequence ID" value="NZ_CAOJUJ010000038.1"/>
</dbReference>
<name>A0A0W7TRK3_9FIRM</name>
<evidence type="ECO:0000313" key="2">
    <source>
        <dbReference type="EMBL" id="KUE76419.1"/>
    </source>
</evidence>
<reference evidence="2 3" key="1">
    <citation type="submission" date="2015-10" db="EMBL/GenBank/DDBJ databases">
        <title>A novel member of the family Ruminococcaceae isolated from human faeces.</title>
        <authorList>
            <person name="Shkoporov A.N."/>
            <person name="Chaplin A.V."/>
            <person name="Motuzova O.V."/>
            <person name="Kafarskaia L.I."/>
            <person name="Efimov B.A."/>
        </authorList>
    </citation>
    <scope>NUCLEOTIDE SEQUENCE [LARGE SCALE GENOMIC DNA]</scope>
    <source>
        <strain evidence="2 3">668</strain>
    </source>
</reference>
<accession>A0A0W7TRK3</accession>
<protein>
    <recommendedName>
        <fullName evidence="4">Holin</fullName>
    </recommendedName>
</protein>
<keyword evidence="1" id="KW-1133">Transmembrane helix</keyword>
<dbReference type="InterPro" id="IPR032111">
    <property type="entry name" value="Clostridium_phage_holin"/>
</dbReference>
<dbReference type="AlphaFoldDB" id="A0A0W7TRK3"/>
<evidence type="ECO:0000256" key="1">
    <source>
        <dbReference type="SAM" id="Phobius"/>
    </source>
</evidence>
<dbReference type="Proteomes" id="UP000053433">
    <property type="component" value="Unassembled WGS sequence"/>
</dbReference>
<keyword evidence="1" id="KW-0812">Transmembrane</keyword>
<dbReference type="EMBL" id="LMUA01000009">
    <property type="protein sequence ID" value="KUE76419.1"/>
    <property type="molecule type" value="Genomic_DNA"/>
</dbReference>
<comment type="caution">
    <text evidence="2">The sequence shown here is derived from an EMBL/GenBank/DDBJ whole genome shotgun (WGS) entry which is preliminary data.</text>
</comment>
<evidence type="ECO:0008006" key="4">
    <source>
        <dbReference type="Google" id="ProtNLM"/>
    </source>
</evidence>
<dbReference type="Pfam" id="PF16079">
    <property type="entry name" value="Phage_holin_5_2"/>
    <property type="match status" value="1"/>
</dbReference>
<feature type="transmembrane region" description="Helical" evidence="1">
    <location>
        <begin position="41"/>
        <end position="62"/>
    </location>
</feature>